<gene>
    <name evidence="1" type="ORF">D1631_05715</name>
</gene>
<sequence>MIDCSDERILKIINAIIISEENEEELSLEHKAILDERLEEHRNNPTSGKSWKEVIQDLKNKYGI</sequence>
<reference evidence="1 2" key="1">
    <citation type="submission" date="2018-08" db="EMBL/GenBank/DDBJ databases">
        <title>Chryseobacterium nematophagum: a novel matrix digesting pathogen of nematodes.</title>
        <authorList>
            <person name="Page A."/>
            <person name="Roberts M."/>
            <person name="Felix M.-A."/>
            <person name="Weir W."/>
        </authorList>
    </citation>
    <scope>NUCLEOTIDE SEQUENCE [LARGE SCALE GENOMIC DNA]</scope>
    <source>
        <strain evidence="1 2">JUb129</strain>
    </source>
</reference>
<proteinExistence type="predicted"/>
<evidence type="ECO:0000313" key="2">
    <source>
        <dbReference type="Proteomes" id="UP000278775"/>
    </source>
</evidence>
<organism evidence="1 2">
    <name type="scientific">Chryseobacterium nematophagum</name>
    <dbReference type="NCBI Taxonomy" id="2305228"/>
    <lineage>
        <taxon>Bacteria</taxon>
        <taxon>Pseudomonadati</taxon>
        <taxon>Bacteroidota</taxon>
        <taxon>Flavobacteriia</taxon>
        <taxon>Flavobacteriales</taxon>
        <taxon>Weeksellaceae</taxon>
        <taxon>Chryseobacterium group</taxon>
        <taxon>Chryseobacterium</taxon>
    </lineage>
</organism>
<comment type="caution">
    <text evidence="1">The sequence shown here is derived from an EMBL/GenBank/DDBJ whole genome shotgun (WGS) entry which is preliminary data.</text>
</comment>
<dbReference type="EMBL" id="QWIU01000002">
    <property type="protein sequence ID" value="RNA61465.1"/>
    <property type="molecule type" value="Genomic_DNA"/>
</dbReference>
<dbReference type="OrthoDB" id="1202845at2"/>
<dbReference type="Pfam" id="PF09720">
    <property type="entry name" value="Unstab_antitox"/>
    <property type="match status" value="1"/>
</dbReference>
<dbReference type="Proteomes" id="UP000278775">
    <property type="component" value="Unassembled WGS sequence"/>
</dbReference>
<evidence type="ECO:0000313" key="1">
    <source>
        <dbReference type="EMBL" id="RNA61465.1"/>
    </source>
</evidence>
<name>A0A3M7TD90_9FLAO</name>
<dbReference type="AlphaFoldDB" id="A0A3M7TD90"/>
<accession>A0A3M7TD90</accession>
<dbReference type="InterPro" id="IPR013406">
    <property type="entry name" value="CHP02574_addiction_mod"/>
</dbReference>
<protein>
    <submittedName>
        <fullName evidence="1">Addiction module family protein</fullName>
    </submittedName>
</protein>